<gene>
    <name evidence="1" type="ORF">MELIAE_LOCUS691</name>
</gene>
<dbReference type="EMBL" id="OV121132">
    <property type="protein sequence ID" value="CAH0546552.1"/>
    <property type="molecule type" value="Genomic_DNA"/>
</dbReference>
<reference evidence="1" key="1">
    <citation type="submission" date="2021-12" db="EMBL/GenBank/DDBJ databases">
        <authorList>
            <person name="King R."/>
        </authorList>
    </citation>
    <scope>NUCLEOTIDE SEQUENCE</scope>
</reference>
<evidence type="ECO:0000313" key="1">
    <source>
        <dbReference type="EMBL" id="CAH0546552.1"/>
    </source>
</evidence>
<dbReference type="OrthoDB" id="6160832at2759"/>
<protein>
    <submittedName>
        <fullName evidence="1">Uncharacterized protein</fullName>
    </submittedName>
</protein>
<name>A0A9P0AR79_BRAAE</name>
<evidence type="ECO:0000313" key="2">
    <source>
        <dbReference type="Proteomes" id="UP001154078"/>
    </source>
</evidence>
<accession>A0A9P0AR79</accession>
<keyword evidence="2" id="KW-1185">Reference proteome</keyword>
<dbReference type="AlphaFoldDB" id="A0A9P0AR79"/>
<dbReference type="Proteomes" id="UP001154078">
    <property type="component" value="Chromosome 1"/>
</dbReference>
<sequence length="56" mass="6246">MEEKTSIKGGTVCAVPGCHNNTLRKTICFFRFPKDPESFKFAAMSNTNKMAEGYPN</sequence>
<organism evidence="1 2">
    <name type="scientific">Brassicogethes aeneus</name>
    <name type="common">Rape pollen beetle</name>
    <name type="synonym">Meligethes aeneus</name>
    <dbReference type="NCBI Taxonomy" id="1431903"/>
    <lineage>
        <taxon>Eukaryota</taxon>
        <taxon>Metazoa</taxon>
        <taxon>Ecdysozoa</taxon>
        <taxon>Arthropoda</taxon>
        <taxon>Hexapoda</taxon>
        <taxon>Insecta</taxon>
        <taxon>Pterygota</taxon>
        <taxon>Neoptera</taxon>
        <taxon>Endopterygota</taxon>
        <taxon>Coleoptera</taxon>
        <taxon>Polyphaga</taxon>
        <taxon>Cucujiformia</taxon>
        <taxon>Nitidulidae</taxon>
        <taxon>Meligethinae</taxon>
        <taxon>Brassicogethes</taxon>
    </lineage>
</organism>
<proteinExistence type="predicted"/>